<accession>A0ABQ5CGC4</accession>
<feature type="compositionally biased region" description="Low complexity" evidence="1">
    <location>
        <begin position="358"/>
        <end position="373"/>
    </location>
</feature>
<sequence length="540" mass="60282">MKTPSVLYHNYLREFWYTAVVEDLNPLTNDFKARPLKEFIIKFTMKNGQTLLTLDYKTFCETTRLDYNKGDYVAHPFLEVVKAKRLPPMRHSLLTGTKIDIGEIIFSDLVTKLMAKSMKRYVSYPRFVSSTLKELLGSDYPQDQKFGNLPSALSQTNFTKNPSKVTPIKLTASLIDVINLDSSMTLLPCSKKKGKKKTQTVTQPKPKGNKQPTGIGSPSTHPDDGNRKSKPLPEGTNIDPKDSGRNKQLTDRDHISILVTDLSGDDTKYQPDTKPLILTTVGDIQALLGDFEDELKDDSDEEMLEAGEELDEEFLQFTNEETQHPHATKTPTEEPISTEHQSPSPKKDDQESSKAKMSVDSPNASDSGSSSCSETFKPFDNYMPVTERVLVRELQGLNKILNNLQEVHNAVKEDPALNKKVLEADVTAQNDHLAKWTESSASMAWSVGPKMTRSENSQANIQSNIASLKTNTFEIKAMMIEIFYAFKGQSLSTPSSSVPKITLAITGETPSRTKGEKDDMITEETMSKTADVEKEPVQEP</sequence>
<feature type="compositionally biased region" description="Basic and acidic residues" evidence="1">
    <location>
        <begin position="511"/>
        <end position="520"/>
    </location>
</feature>
<proteinExistence type="predicted"/>
<evidence type="ECO:0000313" key="3">
    <source>
        <dbReference type="Proteomes" id="UP001151760"/>
    </source>
</evidence>
<dbReference type="EMBL" id="BQNB010014176">
    <property type="protein sequence ID" value="GJT24961.1"/>
    <property type="molecule type" value="Genomic_DNA"/>
</dbReference>
<protein>
    <recommendedName>
        <fullName evidence="4">DUF223 domain-containing protein</fullName>
    </recommendedName>
</protein>
<feature type="compositionally biased region" description="Basic and acidic residues" evidence="1">
    <location>
        <begin position="530"/>
        <end position="540"/>
    </location>
</feature>
<gene>
    <name evidence="2" type="ORF">Tco_0894898</name>
</gene>
<feature type="compositionally biased region" description="Polar residues" evidence="1">
    <location>
        <begin position="210"/>
        <end position="220"/>
    </location>
</feature>
<dbReference type="Proteomes" id="UP001151760">
    <property type="component" value="Unassembled WGS sequence"/>
</dbReference>
<evidence type="ECO:0008006" key="4">
    <source>
        <dbReference type="Google" id="ProtNLM"/>
    </source>
</evidence>
<feature type="compositionally biased region" description="Basic and acidic residues" evidence="1">
    <location>
        <begin position="345"/>
        <end position="354"/>
    </location>
</feature>
<evidence type="ECO:0000313" key="2">
    <source>
        <dbReference type="EMBL" id="GJT24961.1"/>
    </source>
</evidence>
<organism evidence="2 3">
    <name type="scientific">Tanacetum coccineum</name>
    <dbReference type="NCBI Taxonomy" id="301880"/>
    <lineage>
        <taxon>Eukaryota</taxon>
        <taxon>Viridiplantae</taxon>
        <taxon>Streptophyta</taxon>
        <taxon>Embryophyta</taxon>
        <taxon>Tracheophyta</taxon>
        <taxon>Spermatophyta</taxon>
        <taxon>Magnoliopsida</taxon>
        <taxon>eudicotyledons</taxon>
        <taxon>Gunneridae</taxon>
        <taxon>Pentapetalae</taxon>
        <taxon>asterids</taxon>
        <taxon>campanulids</taxon>
        <taxon>Asterales</taxon>
        <taxon>Asteraceae</taxon>
        <taxon>Asteroideae</taxon>
        <taxon>Anthemideae</taxon>
        <taxon>Anthemidinae</taxon>
        <taxon>Tanacetum</taxon>
    </lineage>
</organism>
<reference evidence="2" key="2">
    <citation type="submission" date="2022-01" db="EMBL/GenBank/DDBJ databases">
        <authorList>
            <person name="Yamashiro T."/>
            <person name="Shiraishi A."/>
            <person name="Satake H."/>
            <person name="Nakayama K."/>
        </authorList>
    </citation>
    <scope>NUCLEOTIDE SEQUENCE</scope>
</reference>
<reference evidence="2" key="1">
    <citation type="journal article" date="2022" name="Int. J. Mol. Sci.">
        <title>Draft Genome of Tanacetum Coccineum: Genomic Comparison of Closely Related Tanacetum-Family Plants.</title>
        <authorList>
            <person name="Yamashiro T."/>
            <person name="Shiraishi A."/>
            <person name="Nakayama K."/>
            <person name="Satake H."/>
        </authorList>
    </citation>
    <scope>NUCLEOTIDE SEQUENCE</scope>
</reference>
<comment type="caution">
    <text evidence="2">The sequence shown here is derived from an EMBL/GenBank/DDBJ whole genome shotgun (WGS) entry which is preliminary data.</text>
</comment>
<feature type="region of interest" description="Disordered" evidence="1">
    <location>
        <begin position="321"/>
        <end position="378"/>
    </location>
</feature>
<keyword evidence="3" id="KW-1185">Reference proteome</keyword>
<feature type="region of interest" description="Disordered" evidence="1">
    <location>
        <begin position="504"/>
        <end position="540"/>
    </location>
</feature>
<evidence type="ECO:0000256" key="1">
    <source>
        <dbReference type="SAM" id="MobiDB-lite"/>
    </source>
</evidence>
<feature type="region of interest" description="Disordered" evidence="1">
    <location>
        <begin position="189"/>
        <end position="252"/>
    </location>
</feature>
<name>A0ABQ5CGC4_9ASTR</name>
<feature type="compositionally biased region" description="Basic and acidic residues" evidence="1">
    <location>
        <begin position="239"/>
        <end position="252"/>
    </location>
</feature>